<dbReference type="EMBL" id="CAMXCT020000873">
    <property type="protein sequence ID" value="CAL1137614.1"/>
    <property type="molecule type" value="Genomic_DNA"/>
</dbReference>
<evidence type="ECO:0000313" key="2">
    <source>
        <dbReference type="EMBL" id="CAL1137614.1"/>
    </source>
</evidence>
<evidence type="ECO:0000313" key="3">
    <source>
        <dbReference type="EMBL" id="CAL4771551.1"/>
    </source>
</evidence>
<proteinExistence type="predicted"/>
<name>A0A9P1C373_9DINO</name>
<reference evidence="2" key="2">
    <citation type="submission" date="2024-04" db="EMBL/GenBank/DDBJ databases">
        <authorList>
            <person name="Chen Y."/>
            <person name="Shah S."/>
            <person name="Dougan E. K."/>
            <person name="Thang M."/>
            <person name="Chan C."/>
        </authorList>
    </citation>
    <scope>NUCLEOTIDE SEQUENCE [LARGE SCALE GENOMIC DNA]</scope>
</reference>
<dbReference type="Proteomes" id="UP001152797">
    <property type="component" value="Unassembled WGS sequence"/>
</dbReference>
<accession>A0A9P1C373</accession>
<sequence length="329" mass="37174">MLLPSLLKIWPRDRGAQDGDFIWILDEDYNLVIAPIMQRRGQKLVEVKHGDLAPGKTFFGENGIAGPYRGLARLGGEFNLAGNRNGSEWIMHAKSGYTAYRVPVAQAASYYDVQIQAGRNETDIAKNFQRCVYREIYRVREALVRLFCFMRRHGVKVSLGEFRQCDIRSSAGGLPDLQQCTVKDPGNASICSYQSTEDDQVTTMHIIDWYAPGQDRCKLSVADYGALLKNVEMDLMRLVEGDFLKPSIVQKQIRSLRKHSCLFSKEFTDQLHCNVHGCFGDGFTRKLKEVEQMLVTDLQEANRLWSLASTAWKDCKDGEPTMTGLEASS</sequence>
<dbReference type="EMBL" id="CAMXCT010000873">
    <property type="protein sequence ID" value="CAI3984239.1"/>
    <property type="molecule type" value="Genomic_DNA"/>
</dbReference>
<dbReference type="AlphaFoldDB" id="A0A9P1C373"/>
<comment type="caution">
    <text evidence="1">The sequence shown here is derived from an EMBL/GenBank/DDBJ whole genome shotgun (WGS) entry which is preliminary data.</text>
</comment>
<reference evidence="1" key="1">
    <citation type="submission" date="2022-10" db="EMBL/GenBank/DDBJ databases">
        <authorList>
            <person name="Chen Y."/>
            <person name="Dougan E. K."/>
            <person name="Chan C."/>
            <person name="Rhodes N."/>
            <person name="Thang M."/>
        </authorList>
    </citation>
    <scope>NUCLEOTIDE SEQUENCE</scope>
</reference>
<gene>
    <name evidence="1" type="ORF">C1SCF055_LOCUS11786</name>
</gene>
<protein>
    <submittedName>
        <fullName evidence="3">Synaptic vesicle 2-related protein</fullName>
    </submittedName>
</protein>
<keyword evidence="4" id="KW-1185">Reference proteome</keyword>
<dbReference type="EMBL" id="CAMXCT030000873">
    <property type="protein sequence ID" value="CAL4771551.1"/>
    <property type="molecule type" value="Genomic_DNA"/>
</dbReference>
<evidence type="ECO:0000313" key="1">
    <source>
        <dbReference type="EMBL" id="CAI3984239.1"/>
    </source>
</evidence>
<evidence type="ECO:0000313" key="4">
    <source>
        <dbReference type="Proteomes" id="UP001152797"/>
    </source>
</evidence>
<organism evidence="1">
    <name type="scientific">Cladocopium goreaui</name>
    <dbReference type="NCBI Taxonomy" id="2562237"/>
    <lineage>
        <taxon>Eukaryota</taxon>
        <taxon>Sar</taxon>
        <taxon>Alveolata</taxon>
        <taxon>Dinophyceae</taxon>
        <taxon>Suessiales</taxon>
        <taxon>Symbiodiniaceae</taxon>
        <taxon>Cladocopium</taxon>
    </lineage>
</organism>
<dbReference type="OrthoDB" id="5296287at2759"/>